<dbReference type="InterPro" id="IPR029039">
    <property type="entry name" value="Flavoprotein-like_sf"/>
</dbReference>
<evidence type="ECO:0000256" key="5">
    <source>
        <dbReference type="ARBA" id="ARBA00022827"/>
    </source>
</evidence>
<dbReference type="PROSITE" id="PS50902">
    <property type="entry name" value="FLAVODOXIN_LIKE"/>
    <property type="match status" value="1"/>
</dbReference>
<dbReference type="Pfam" id="PF00667">
    <property type="entry name" value="FAD_binding_1"/>
    <property type="match status" value="1"/>
</dbReference>
<keyword evidence="12" id="KW-1185">Reference proteome</keyword>
<dbReference type="PROSITE" id="PS51384">
    <property type="entry name" value="FAD_FR"/>
    <property type="match status" value="1"/>
</dbReference>
<reference evidence="12" key="1">
    <citation type="journal article" date="2023" name="Commun. Biol.">
        <title>Genome analysis of Parmales, the sister group of diatoms, reveals the evolutionary specialization of diatoms from phago-mixotrophs to photoautotrophs.</title>
        <authorList>
            <person name="Ban H."/>
            <person name="Sato S."/>
            <person name="Yoshikawa S."/>
            <person name="Yamada K."/>
            <person name="Nakamura Y."/>
            <person name="Ichinomiya M."/>
            <person name="Sato N."/>
            <person name="Blanc-Mathieu R."/>
            <person name="Endo H."/>
            <person name="Kuwata A."/>
            <person name="Ogata H."/>
        </authorList>
    </citation>
    <scope>NUCLEOTIDE SEQUENCE [LARGE SCALE GENOMIC DNA]</scope>
    <source>
        <strain evidence="12">NIES 3700</strain>
    </source>
</reference>
<comment type="caution">
    <text evidence="11">The sequence shown here is derived from an EMBL/GenBank/DDBJ whole genome shotgun (WGS) entry which is preliminary data.</text>
</comment>
<evidence type="ECO:0000256" key="3">
    <source>
        <dbReference type="ARBA" id="ARBA00022630"/>
    </source>
</evidence>
<dbReference type="Gene3D" id="2.40.30.10">
    <property type="entry name" value="Translation factors"/>
    <property type="match status" value="1"/>
</dbReference>
<feature type="domain" description="Flavodoxin-like" evidence="9">
    <location>
        <begin position="52"/>
        <end position="194"/>
    </location>
</feature>
<sequence length="609" mass="67324">MDKLSPITLAATGCTLIVTSVAVYKVFFSGSKDSSTASKEVVEEVEDTRPKLNIYFGSQTGTAEGLCRVVEREGKERGFNCEVIDLEDWEEDSHEEFIKNAKKAACNVFLMATYGEGEPTDNASQFIKLLKSETDDFEFPHTVFGLGNTQYEFYNAMGKLLDKKLSGEKLVPYGEGDDDKNLEEDFENWKDGVFWDGIGGLAGPSEESNAKPENANKVVWGKSAPTPTPNPSTKFYFDAKSSTITVNREILADTSKGANSTKHIEVTLPKGMKYNTADNAGILPHNPKALVNSLIAHLGFDGSATFSLSGSGEYKSIFPTPSTVHSTLTKYVDLLAPPRRSDLKLLAKYAPEGLSKDMLVRLSSKEGKQEYEDKILKSYVGIATLLTKKCTDIKLSFEDLINVAPRLQPRYYTISSSSSVHPKSLHMTVAVTKGVNSESGDKYVGVCSGHLAETSECDMFVKESSFKLPSDSTPIIMVGPGTGIAPMRALMQERVNRKAKGRNVLFFGCRKKNEDWLYREEMEEWVDKGNMELHLAFSREQKEKVYVQNVMENKGELIKDLVANQGAWVYVCGATRMGADVVKALKFVVGDAKVKDMQDKGELIQELWA</sequence>
<dbReference type="InterPro" id="IPR017938">
    <property type="entry name" value="Riboflavin_synthase-like_b-brl"/>
</dbReference>
<evidence type="ECO:0000256" key="4">
    <source>
        <dbReference type="ARBA" id="ARBA00022643"/>
    </source>
</evidence>
<organism evidence="11 12">
    <name type="scientific">Triparma laevis f. longispina</name>
    <dbReference type="NCBI Taxonomy" id="1714387"/>
    <lineage>
        <taxon>Eukaryota</taxon>
        <taxon>Sar</taxon>
        <taxon>Stramenopiles</taxon>
        <taxon>Ochrophyta</taxon>
        <taxon>Bolidophyceae</taxon>
        <taxon>Parmales</taxon>
        <taxon>Triparmaceae</taxon>
        <taxon>Triparma</taxon>
    </lineage>
</organism>
<dbReference type="SUPFAM" id="SSF63380">
    <property type="entry name" value="Riboflavin synthase domain-like"/>
    <property type="match status" value="1"/>
</dbReference>
<dbReference type="Proteomes" id="UP001165122">
    <property type="component" value="Unassembled WGS sequence"/>
</dbReference>
<keyword evidence="6" id="KW-0521">NADP</keyword>
<dbReference type="SUPFAM" id="SSF52218">
    <property type="entry name" value="Flavoproteins"/>
    <property type="match status" value="1"/>
</dbReference>
<dbReference type="Gene3D" id="1.20.990.10">
    <property type="entry name" value="NADPH-cytochrome p450 Reductase, Chain A, domain 3"/>
    <property type="match status" value="1"/>
</dbReference>
<dbReference type="SUPFAM" id="SSF52343">
    <property type="entry name" value="Ferredoxin reductase-like, C-terminal NADP-linked domain"/>
    <property type="match status" value="1"/>
</dbReference>
<dbReference type="GO" id="GO:0003958">
    <property type="term" value="F:NADPH-hemoprotein reductase activity"/>
    <property type="evidence" value="ECO:0007669"/>
    <property type="project" value="UniProtKB-EC"/>
</dbReference>
<proteinExistence type="predicted"/>
<dbReference type="Pfam" id="PF00258">
    <property type="entry name" value="Flavodoxin_1"/>
    <property type="match status" value="1"/>
</dbReference>
<dbReference type="PANTHER" id="PTHR19384">
    <property type="entry name" value="NITRIC OXIDE SYNTHASE-RELATED"/>
    <property type="match status" value="1"/>
</dbReference>
<evidence type="ECO:0000259" key="10">
    <source>
        <dbReference type="PROSITE" id="PS51384"/>
    </source>
</evidence>
<dbReference type="InterPro" id="IPR001094">
    <property type="entry name" value="Flavdoxin-like"/>
</dbReference>
<dbReference type="PRINTS" id="PR00369">
    <property type="entry name" value="FLAVODOXIN"/>
</dbReference>
<protein>
    <recommendedName>
        <fullName evidence="8">NADPH--hemoprotein reductase</fullName>
        <ecNumber evidence="8">1.6.2.4</ecNumber>
    </recommendedName>
</protein>
<dbReference type="AlphaFoldDB" id="A0A9W6ZN41"/>
<accession>A0A9W6ZN41</accession>
<dbReference type="Gene3D" id="3.40.50.80">
    <property type="entry name" value="Nucleotide-binding domain of ferredoxin-NADP reductase (FNR) module"/>
    <property type="match status" value="1"/>
</dbReference>
<dbReference type="EC" id="1.6.2.4" evidence="8"/>
<evidence type="ECO:0000259" key="9">
    <source>
        <dbReference type="PROSITE" id="PS50902"/>
    </source>
</evidence>
<feature type="domain" description="FAD-binding FR-type" evidence="10">
    <location>
        <begin position="237"/>
        <end position="487"/>
    </location>
</feature>
<dbReference type="InterPro" id="IPR003097">
    <property type="entry name" value="CysJ-like_FAD-binding"/>
</dbReference>
<dbReference type="InterPro" id="IPR008254">
    <property type="entry name" value="Flavodoxin/NO_synth"/>
</dbReference>
<dbReference type="InterPro" id="IPR001433">
    <property type="entry name" value="OxRdtase_FAD/NAD-bd"/>
</dbReference>
<keyword evidence="5" id="KW-0274">FAD</keyword>
<evidence type="ECO:0000256" key="2">
    <source>
        <dbReference type="ARBA" id="ARBA00001974"/>
    </source>
</evidence>
<dbReference type="PRINTS" id="PR00371">
    <property type="entry name" value="FPNCR"/>
</dbReference>
<dbReference type="InterPro" id="IPR039261">
    <property type="entry name" value="FNR_nucleotide-bd"/>
</dbReference>
<dbReference type="PANTHER" id="PTHR19384:SF17">
    <property type="entry name" value="NADPH--CYTOCHROME P450 REDUCTASE"/>
    <property type="match status" value="1"/>
</dbReference>
<keyword evidence="4" id="KW-0288">FMN</keyword>
<dbReference type="InterPro" id="IPR017927">
    <property type="entry name" value="FAD-bd_FR_type"/>
</dbReference>
<comment type="cofactor">
    <cofactor evidence="2">
        <name>FAD</name>
        <dbReference type="ChEBI" id="CHEBI:57692"/>
    </cofactor>
</comment>
<dbReference type="GO" id="GO:0010181">
    <property type="term" value="F:FMN binding"/>
    <property type="evidence" value="ECO:0007669"/>
    <property type="project" value="InterPro"/>
</dbReference>
<evidence type="ECO:0000256" key="1">
    <source>
        <dbReference type="ARBA" id="ARBA00001917"/>
    </source>
</evidence>
<evidence type="ECO:0000256" key="6">
    <source>
        <dbReference type="ARBA" id="ARBA00022857"/>
    </source>
</evidence>
<dbReference type="OrthoDB" id="1856718at2759"/>
<dbReference type="EMBL" id="BRXW01000425">
    <property type="protein sequence ID" value="GMH53529.1"/>
    <property type="molecule type" value="Genomic_DNA"/>
</dbReference>
<dbReference type="Pfam" id="PF00175">
    <property type="entry name" value="NAD_binding_1"/>
    <property type="match status" value="1"/>
</dbReference>
<dbReference type="GO" id="GO:0005829">
    <property type="term" value="C:cytosol"/>
    <property type="evidence" value="ECO:0007669"/>
    <property type="project" value="TreeGrafter"/>
</dbReference>
<dbReference type="Gene3D" id="3.40.50.360">
    <property type="match status" value="1"/>
</dbReference>
<evidence type="ECO:0000256" key="7">
    <source>
        <dbReference type="ARBA" id="ARBA00023002"/>
    </source>
</evidence>
<keyword evidence="3" id="KW-0285">Flavoprotein</keyword>
<comment type="cofactor">
    <cofactor evidence="1">
        <name>FMN</name>
        <dbReference type="ChEBI" id="CHEBI:58210"/>
    </cofactor>
</comment>
<dbReference type="InterPro" id="IPR001709">
    <property type="entry name" value="Flavoprot_Pyr_Nucl_cyt_Rdtase"/>
</dbReference>
<dbReference type="InterPro" id="IPR023173">
    <property type="entry name" value="NADPH_Cyt_P450_Rdtase_alpha"/>
</dbReference>
<evidence type="ECO:0000313" key="12">
    <source>
        <dbReference type="Proteomes" id="UP001165122"/>
    </source>
</evidence>
<gene>
    <name evidence="11" type="ORF">TrLO_g199</name>
</gene>
<evidence type="ECO:0000256" key="8">
    <source>
        <dbReference type="ARBA" id="ARBA00023797"/>
    </source>
</evidence>
<evidence type="ECO:0000313" key="11">
    <source>
        <dbReference type="EMBL" id="GMH53529.1"/>
    </source>
</evidence>
<dbReference type="GO" id="GO:0050660">
    <property type="term" value="F:flavin adenine dinucleotide binding"/>
    <property type="evidence" value="ECO:0007669"/>
    <property type="project" value="TreeGrafter"/>
</dbReference>
<name>A0A9W6ZN41_9STRA</name>
<keyword evidence="7" id="KW-0560">Oxidoreductase</keyword>